<dbReference type="Proteomes" id="UP001530315">
    <property type="component" value="Unassembled WGS sequence"/>
</dbReference>
<dbReference type="Pfam" id="PF10507">
    <property type="entry name" value="TMEM65"/>
    <property type="match status" value="1"/>
</dbReference>
<gene>
    <name evidence="6" type="ORF">ACHAW5_009319</name>
</gene>
<comment type="caution">
    <text evidence="6">The sequence shown here is derived from an EMBL/GenBank/DDBJ whole genome shotgun (WGS) entry which is preliminary data.</text>
</comment>
<sequence>MPMVGFGFMDNIIMITAGDLIDHTLGVRFGLSTLVAAAFGNLCSDMSGVLFGSVVESAAARLKLELPNLTAAQSSMAVTRRAATLGQLVGIFCGCCLGMTRLLFMDLPGAERHKMAKKLDTVFEPVLRSAHTLVNAERCTLYLYDEERGELWTRAAVDGEHVSNAKIITLSIDSNSLAATAARSRTLLNISDARSDGRHDASWDAKTGVVTRSILTVPIVQGGKLYGCLQAINKTGASKDTGFSDEDEHLLAMVSIHISIFVQAVMNE</sequence>
<keyword evidence="3" id="KW-1133">Transmembrane helix</keyword>
<comment type="subcellular location">
    <subcellularLocation>
        <location evidence="1">Membrane</location>
        <topology evidence="1">Multi-pass membrane protein</topology>
    </subcellularLocation>
</comment>
<evidence type="ECO:0000313" key="7">
    <source>
        <dbReference type="Proteomes" id="UP001530315"/>
    </source>
</evidence>
<feature type="domain" description="GAF" evidence="5">
    <location>
        <begin position="118"/>
        <end position="266"/>
    </location>
</feature>
<dbReference type="PANTHER" id="PTHR21706:SF15">
    <property type="entry name" value="TRANSMEMBRANE PROTEIN 65"/>
    <property type="match status" value="1"/>
</dbReference>
<dbReference type="InterPro" id="IPR003018">
    <property type="entry name" value="GAF"/>
</dbReference>
<evidence type="ECO:0000256" key="4">
    <source>
        <dbReference type="ARBA" id="ARBA00023136"/>
    </source>
</evidence>
<evidence type="ECO:0000256" key="3">
    <source>
        <dbReference type="ARBA" id="ARBA00022989"/>
    </source>
</evidence>
<dbReference type="SUPFAM" id="SSF55781">
    <property type="entry name" value="GAF domain-like"/>
    <property type="match status" value="1"/>
</dbReference>
<organism evidence="6 7">
    <name type="scientific">Stephanodiscus triporus</name>
    <dbReference type="NCBI Taxonomy" id="2934178"/>
    <lineage>
        <taxon>Eukaryota</taxon>
        <taxon>Sar</taxon>
        <taxon>Stramenopiles</taxon>
        <taxon>Ochrophyta</taxon>
        <taxon>Bacillariophyta</taxon>
        <taxon>Coscinodiscophyceae</taxon>
        <taxon>Thalassiosirophycidae</taxon>
        <taxon>Stephanodiscales</taxon>
        <taxon>Stephanodiscaceae</taxon>
        <taxon>Stephanodiscus</taxon>
    </lineage>
</organism>
<dbReference type="InterPro" id="IPR029016">
    <property type="entry name" value="GAF-like_dom_sf"/>
</dbReference>
<protein>
    <recommendedName>
        <fullName evidence="5">GAF domain-containing protein</fullName>
    </recommendedName>
</protein>
<name>A0ABD3QKN9_9STRA</name>
<accession>A0ABD3QKN9</accession>
<dbReference type="EMBL" id="JALLAZ020000210">
    <property type="protein sequence ID" value="KAL3800749.1"/>
    <property type="molecule type" value="Genomic_DNA"/>
</dbReference>
<reference evidence="6 7" key="1">
    <citation type="submission" date="2024-10" db="EMBL/GenBank/DDBJ databases">
        <title>Updated reference genomes for cyclostephanoid diatoms.</title>
        <authorList>
            <person name="Roberts W.R."/>
            <person name="Alverson A.J."/>
        </authorList>
    </citation>
    <scope>NUCLEOTIDE SEQUENCE [LARGE SCALE GENOMIC DNA]</scope>
    <source>
        <strain evidence="6 7">AJA276-08</strain>
    </source>
</reference>
<dbReference type="InterPro" id="IPR019537">
    <property type="entry name" value="TMEM65"/>
</dbReference>
<dbReference type="SMART" id="SM00065">
    <property type="entry name" value="GAF"/>
    <property type="match status" value="1"/>
</dbReference>
<keyword evidence="7" id="KW-1185">Reference proteome</keyword>
<dbReference type="Gene3D" id="3.30.450.40">
    <property type="match status" value="1"/>
</dbReference>
<dbReference type="Pfam" id="PF01590">
    <property type="entry name" value="GAF"/>
    <property type="match status" value="1"/>
</dbReference>
<dbReference type="GO" id="GO:0016020">
    <property type="term" value="C:membrane"/>
    <property type="evidence" value="ECO:0007669"/>
    <property type="project" value="UniProtKB-SubCell"/>
</dbReference>
<evidence type="ECO:0000256" key="2">
    <source>
        <dbReference type="ARBA" id="ARBA00022692"/>
    </source>
</evidence>
<evidence type="ECO:0000313" key="6">
    <source>
        <dbReference type="EMBL" id="KAL3800749.1"/>
    </source>
</evidence>
<evidence type="ECO:0000256" key="1">
    <source>
        <dbReference type="ARBA" id="ARBA00004141"/>
    </source>
</evidence>
<proteinExistence type="predicted"/>
<dbReference type="PANTHER" id="PTHR21706">
    <property type="entry name" value="TRANSMEMBRANE PROTEIN 65"/>
    <property type="match status" value="1"/>
</dbReference>
<dbReference type="AlphaFoldDB" id="A0ABD3QKN9"/>
<keyword evidence="2" id="KW-0812">Transmembrane</keyword>
<keyword evidence="4" id="KW-0472">Membrane</keyword>
<evidence type="ECO:0000259" key="5">
    <source>
        <dbReference type="SMART" id="SM00065"/>
    </source>
</evidence>